<dbReference type="InterPro" id="IPR001611">
    <property type="entry name" value="Leu-rich_rpt"/>
</dbReference>
<comment type="caution">
    <text evidence="8">The sequence shown here is derived from an EMBL/GenBank/DDBJ whole genome shotgun (WGS) entry which is preliminary data.</text>
</comment>
<keyword evidence="6" id="KW-0472">Membrane</keyword>
<dbReference type="EMBL" id="MLFT02000005">
    <property type="protein sequence ID" value="PHT48829.1"/>
    <property type="molecule type" value="Genomic_DNA"/>
</dbReference>
<keyword evidence="9" id="KW-1185">Reference proteome</keyword>
<evidence type="ECO:0000256" key="1">
    <source>
        <dbReference type="ARBA" id="ARBA00004167"/>
    </source>
</evidence>
<comment type="subcellular location">
    <subcellularLocation>
        <location evidence="1">Membrane</location>
        <topology evidence="1">Single-pass membrane protein</topology>
    </subcellularLocation>
</comment>
<name>A0A2G2WUH9_CAPBA</name>
<dbReference type="InterPro" id="IPR003591">
    <property type="entry name" value="Leu-rich_rpt_typical-subtyp"/>
</dbReference>
<evidence type="ECO:0000256" key="6">
    <source>
        <dbReference type="ARBA" id="ARBA00023136"/>
    </source>
</evidence>
<dbReference type="Gene3D" id="3.80.10.10">
    <property type="entry name" value="Ribonuclease Inhibitor"/>
    <property type="match status" value="5"/>
</dbReference>
<dbReference type="SUPFAM" id="SSF52058">
    <property type="entry name" value="L domain-like"/>
    <property type="match status" value="3"/>
</dbReference>
<accession>A0A2G2WUH9</accession>
<evidence type="ECO:0000256" key="2">
    <source>
        <dbReference type="ARBA" id="ARBA00022614"/>
    </source>
</evidence>
<keyword evidence="3" id="KW-0812">Transmembrane</keyword>
<dbReference type="Pfam" id="PF08263">
    <property type="entry name" value="LRRNT_2"/>
    <property type="match status" value="1"/>
</dbReference>
<keyword evidence="2" id="KW-0433">Leucine-rich repeat</keyword>
<dbReference type="SMART" id="SM00369">
    <property type="entry name" value="LRR_TYP"/>
    <property type="match status" value="8"/>
</dbReference>
<gene>
    <name evidence="8" type="ORF">CQW23_13037</name>
</gene>
<dbReference type="AlphaFoldDB" id="A0A2G2WUH9"/>
<evidence type="ECO:0000256" key="5">
    <source>
        <dbReference type="ARBA" id="ARBA00022989"/>
    </source>
</evidence>
<dbReference type="InterPro" id="IPR032675">
    <property type="entry name" value="LRR_dom_sf"/>
</dbReference>
<evidence type="ECO:0000259" key="7">
    <source>
        <dbReference type="Pfam" id="PF08263"/>
    </source>
</evidence>
<dbReference type="InterPro" id="IPR052595">
    <property type="entry name" value="LRRC69/RLP"/>
</dbReference>
<proteinExistence type="predicted"/>
<dbReference type="Proteomes" id="UP000224567">
    <property type="component" value="Unassembled WGS sequence"/>
</dbReference>
<keyword evidence="4" id="KW-0677">Repeat</keyword>
<dbReference type="FunFam" id="3.80.10.10:FF:000095">
    <property type="entry name" value="LRR receptor-like serine/threonine-protein kinase GSO1"/>
    <property type="match status" value="1"/>
</dbReference>
<evidence type="ECO:0000256" key="4">
    <source>
        <dbReference type="ARBA" id="ARBA00022737"/>
    </source>
</evidence>
<dbReference type="FunFam" id="3.80.10.10:FF:000383">
    <property type="entry name" value="Leucine-rich repeat receptor protein kinase EMS1"/>
    <property type="match status" value="1"/>
</dbReference>
<keyword evidence="5" id="KW-1133">Transmembrane helix</keyword>
<organism evidence="8 9">
    <name type="scientific">Capsicum baccatum</name>
    <name type="common">Peruvian pepper</name>
    <dbReference type="NCBI Taxonomy" id="33114"/>
    <lineage>
        <taxon>Eukaryota</taxon>
        <taxon>Viridiplantae</taxon>
        <taxon>Streptophyta</taxon>
        <taxon>Embryophyta</taxon>
        <taxon>Tracheophyta</taxon>
        <taxon>Spermatophyta</taxon>
        <taxon>Magnoliopsida</taxon>
        <taxon>eudicotyledons</taxon>
        <taxon>Gunneridae</taxon>
        <taxon>Pentapetalae</taxon>
        <taxon>asterids</taxon>
        <taxon>lamiids</taxon>
        <taxon>Solanales</taxon>
        <taxon>Solanaceae</taxon>
        <taxon>Solanoideae</taxon>
        <taxon>Capsiceae</taxon>
        <taxon>Capsicum</taxon>
    </lineage>
</organism>
<feature type="domain" description="Leucine-rich repeat-containing N-terminal plant-type" evidence="7">
    <location>
        <begin position="27"/>
        <end position="62"/>
    </location>
</feature>
<reference evidence="9" key="2">
    <citation type="journal article" date="2017" name="J. Anim. Genet.">
        <title>Multiple reference genome sequences of hot pepper reveal the massive evolution of plant disease resistance genes by retroduplication.</title>
        <authorList>
            <person name="Kim S."/>
            <person name="Park J."/>
            <person name="Yeom S.-I."/>
            <person name="Kim Y.-M."/>
            <person name="Seo E."/>
            <person name="Kim K.-T."/>
            <person name="Kim M.-S."/>
            <person name="Lee J.M."/>
            <person name="Cheong K."/>
            <person name="Shin H.-S."/>
            <person name="Kim S.-B."/>
            <person name="Han K."/>
            <person name="Lee J."/>
            <person name="Park M."/>
            <person name="Lee H.-A."/>
            <person name="Lee H.-Y."/>
            <person name="Lee Y."/>
            <person name="Oh S."/>
            <person name="Lee J.H."/>
            <person name="Choi E."/>
            <person name="Choi E."/>
            <person name="Lee S.E."/>
            <person name="Jeon J."/>
            <person name="Kim H."/>
            <person name="Choi G."/>
            <person name="Song H."/>
            <person name="Lee J."/>
            <person name="Lee S.-C."/>
            <person name="Kwon J.-K."/>
            <person name="Lee H.-Y."/>
            <person name="Koo N."/>
            <person name="Hong Y."/>
            <person name="Kim R.W."/>
            <person name="Kang W.-H."/>
            <person name="Huh J.H."/>
            <person name="Kang B.-C."/>
            <person name="Yang T.-J."/>
            <person name="Lee Y.-H."/>
            <person name="Bennetzen J.L."/>
            <person name="Choi D."/>
        </authorList>
    </citation>
    <scope>NUCLEOTIDE SEQUENCE [LARGE SCALE GENOMIC DNA]</scope>
    <source>
        <strain evidence="9">cv. PBC81</strain>
    </source>
</reference>
<sequence>MWLKKVFLIFATLFYWFSLIGGCYEGERVALMSFKSLLTDPSNQLSSWQGENCCSWKGIKCSSSGHVVVVNLRNPHPIEVKININKEVVSNSKNTSDFSLKGNISSLLFTPDRIQHLDLSYNNFIFSKLPAEISNLTKLTYLNLSNAPISSLSNLMSLRLSNCNISGRIPIVQFLNLTNIASLDMSSNVLKSSIPDLLSNITTLSVLDFSRNLVSMFALPWSKLTLLDICFTRVGGTIPPSLSNSTSLTFFRADGCSIQGLIPSSITKLTKLSVLMLNENDITGQLPVSMSSLTTLQYLSMFQNRLEGNIPISICQIPSLEYLNLEWNDLTGRLPLCIIQLPKLSFLYIQRNRLNGNMPFSLFRKSRLDEISLGTSGLSVQIDDPDQPFAQTFQPKILDFTSCNMRGEIPDFFSNFTSLVVLNFANNSLSGAIPQWLFNLPALSILALPMNNFIGFIPPMIHLKSSLFPTMVNLARNKFQGPIPTQLENVNVIDLTLNSFVGSIPSQIGEAPGISLSGTIRRNLGNCKSLIYLNLGQNKLTGSVPEEVELVTSLRYLDLNGNQFKGSFPAVIENFQDLEILNLAGNRFEGKIPKFIGDLRSLRILVLESNSFNESIPEGLMKLENLQYIGLSRNNLSGPIPENFDGLKMMAKRQNEATILGYVYSLKFTGAQLQPFHRNFWIVFALIFDEGRVEEQCCWYAKHEHVVSLHDAYFGDDDGLWVSPA</sequence>
<reference evidence="8 9" key="1">
    <citation type="journal article" date="2017" name="Genome Biol.">
        <title>New reference genome sequences of hot pepper reveal the massive evolution of plant disease-resistance genes by retroduplication.</title>
        <authorList>
            <person name="Kim S."/>
            <person name="Park J."/>
            <person name="Yeom S.I."/>
            <person name="Kim Y.M."/>
            <person name="Seo E."/>
            <person name="Kim K.T."/>
            <person name="Kim M.S."/>
            <person name="Lee J.M."/>
            <person name="Cheong K."/>
            <person name="Shin H.S."/>
            <person name="Kim S.B."/>
            <person name="Han K."/>
            <person name="Lee J."/>
            <person name="Park M."/>
            <person name="Lee H.A."/>
            <person name="Lee H.Y."/>
            <person name="Lee Y."/>
            <person name="Oh S."/>
            <person name="Lee J.H."/>
            <person name="Choi E."/>
            <person name="Choi E."/>
            <person name="Lee S.E."/>
            <person name="Jeon J."/>
            <person name="Kim H."/>
            <person name="Choi G."/>
            <person name="Song H."/>
            <person name="Lee J."/>
            <person name="Lee S.C."/>
            <person name="Kwon J.K."/>
            <person name="Lee H.Y."/>
            <person name="Koo N."/>
            <person name="Hong Y."/>
            <person name="Kim R.W."/>
            <person name="Kang W.H."/>
            <person name="Huh J.H."/>
            <person name="Kang B.C."/>
            <person name="Yang T.J."/>
            <person name="Lee Y.H."/>
            <person name="Bennetzen J.L."/>
            <person name="Choi D."/>
        </authorList>
    </citation>
    <scope>NUCLEOTIDE SEQUENCE [LARGE SCALE GENOMIC DNA]</scope>
    <source>
        <strain evidence="9">cv. PBC81</strain>
    </source>
</reference>
<dbReference type="PROSITE" id="PS51450">
    <property type="entry name" value="LRR"/>
    <property type="match status" value="1"/>
</dbReference>
<dbReference type="Pfam" id="PF00560">
    <property type="entry name" value="LRR_1"/>
    <property type="match status" value="4"/>
</dbReference>
<dbReference type="GO" id="GO:0050832">
    <property type="term" value="P:defense response to fungus"/>
    <property type="evidence" value="ECO:0007669"/>
    <property type="project" value="UniProtKB-ARBA"/>
</dbReference>
<dbReference type="GO" id="GO:0016020">
    <property type="term" value="C:membrane"/>
    <property type="evidence" value="ECO:0007669"/>
    <property type="project" value="UniProtKB-SubCell"/>
</dbReference>
<dbReference type="PROSITE" id="PS51257">
    <property type="entry name" value="PROKAR_LIPOPROTEIN"/>
    <property type="match status" value="1"/>
</dbReference>
<evidence type="ECO:0000313" key="8">
    <source>
        <dbReference type="EMBL" id="PHT48829.1"/>
    </source>
</evidence>
<dbReference type="OrthoDB" id="1600340at2759"/>
<dbReference type="Pfam" id="PF13855">
    <property type="entry name" value="LRR_8"/>
    <property type="match status" value="2"/>
</dbReference>
<dbReference type="PANTHER" id="PTHR48057">
    <property type="entry name" value="LEUCINE-RICH REPEAT SERINE/THREONINE-PROTEIN KINASE 1"/>
    <property type="match status" value="1"/>
</dbReference>
<protein>
    <recommendedName>
        <fullName evidence="7">Leucine-rich repeat-containing N-terminal plant-type domain-containing protein</fullName>
    </recommendedName>
</protein>
<dbReference type="InterPro" id="IPR013210">
    <property type="entry name" value="LRR_N_plant-typ"/>
</dbReference>
<evidence type="ECO:0000313" key="9">
    <source>
        <dbReference type="Proteomes" id="UP000224567"/>
    </source>
</evidence>
<evidence type="ECO:0000256" key="3">
    <source>
        <dbReference type="ARBA" id="ARBA00022692"/>
    </source>
</evidence>
<dbReference type="PANTHER" id="PTHR48057:SF29">
    <property type="entry name" value="OS02G0609900 PROTEIN"/>
    <property type="match status" value="1"/>
</dbReference>